<accession>A0A0F9M5W8</accession>
<gene>
    <name evidence="1" type="ORF">LCGC14_1424230</name>
</gene>
<reference evidence="1" key="1">
    <citation type="journal article" date="2015" name="Nature">
        <title>Complex archaea that bridge the gap between prokaryotes and eukaryotes.</title>
        <authorList>
            <person name="Spang A."/>
            <person name="Saw J.H."/>
            <person name="Jorgensen S.L."/>
            <person name="Zaremba-Niedzwiedzka K."/>
            <person name="Martijn J."/>
            <person name="Lind A.E."/>
            <person name="van Eijk R."/>
            <person name="Schleper C."/>
            <person name="Guy L."/>
            <person name="Ettema T.J."/>
        </authorList>
    </citation>
    <scope>NUCLEOTIDE SEQUENCE</scope>
</reference>
<organism evidence="1">
    <name type="scientific">marine sediment metagenome</name>
    <dbReference type="NCBI Taxonomy" id="412755"/>
    <lineage>
        <taxon>unclassified sequences</taxon>
        <taxon>metagenomes</taxon>
        <taxon>ecological metagenomes</taxon>
    </lineage>
</organism>
<sequence length="52" mass="5865">MIPEKCSCKHWGRCDCGKYSLQVVSIKTGFSGESADYCGECANKLFEKLERK</sequence>
<dbReference type="AlphaFoldDB" id="A0A0F9M5W8"/>
<name>A0A0F9M5W8_9ZZZZ</name>
<evidence type="ECO:0000313" key="1">
    <source>
        <dbReference type="EMBL" id="KKM72060.1"/>
    </source>
</evidence>
<dbReference type="EMBL" id="LAZR01009533">
    <property type="protein sequence ID" value="KKM72060.1"/>
    <property type="molecule type" value="Genomic_DNA"/>
</dbReference>
<protein>
    <submittedName>
        <fullName evidence="1">Uncharacterized protein</fullName>
    </submittedName>
</protein>
<proteinExistence type="predicted"/>
<comment type="caution">
    <text evidence="1">The sequence shown here is derived from an EMBL/GenBank/DDBJ whole genome shotgun (WGS) entry which is preliminary data.</text>
</comment>